<dbReference type="InterPro" id="IPR025166">
    <property type="entry name" value="Integrase_DNA_bind_dom"/>
</dbReference>
<evidence type="ECO:0000256" key="2">
    <source>
        <dbReference type="ARBA" id="ARBA00022908"/>
    </source>
</evidence>
<dbReference type="PROSITE" id="PS51898">
    <property type="entry name" value="TYR_RECOMBINASE"/>
    <property type="match status" value="1"/>
</dbReference>
<evidence type="ECO:0000256" key="3">
    <source>
        <dbReference type="ARBA" id="ARBA00023125"/>
    </source>
</evidence>
<dbReference type="AlphaFoldDB" id="V5SHU9"/>
<dbReference type="KEGG" id="hni:W911_16820"/>
<dbReference type="InterPro" id="IPR002104">
    <property type="entry name" value="Integrase_catalytic"/>
</dbReference>
<keyword evidence="4" id="KW-0233">DNA recombination</keyword>
<dbReference type="CDD" id="cd00801">
    <property type="entry name" value="INT_P4_C"/>
    <property type="match status" value="1"/>
</dbReference>
<keyword evidence="3" id="KW-0238">DNA-binding</keyword>
<organism evidence="6 7">
    <name type="scientific">Hyphomicrobium nitrativorans NL23</name>
    <dbReference type="NCBI Taxonomy" id="1029756"/>
    <lineage>
        <taxon>Bacteria</taxon>
        <taxon>Pseudomonadati</taxon>
        <taxon>Pseudomonadota</taxon>
        <taxon>Alphaproteobacteria</taxon>
        <taxon>Hyphomicrobiales</taxon>
        <taxon>Hyphomicrobiaceae</taxon>
        <taxon>Hyphomicrobium</taxon>
    </lineage>
</organism>
<evidence type="ECO:0000256" key="4">
    <source>
        <dbReference type="ARBA" id="ARBA00023172"/>
    </source>
</evidence>
<sequence length="436" mass="48468">MAISAHNSTHNKSSNITNRLILSRIKEATTTGRAIAIWDGELRGFGARISPTGRVTWIASKAIGRGKGSTQRVVVGHYPGMPLDQARIEAGQVIARLAKGEDVISQVKQAKVAKIESRQCPTVKEAVADYLDGRKHNPKLTPGSRYETEVAGLFHRQYVPELGASTRLNAVIKADIKAMLKKRNDAGHYGAARFLMASLRPFFDWCIHEDYISTNPCADLKAPPPPRRLHKLNTQEIVTLWSASSCASDTFPIIGAYWRLLLMLLQRRCEVGGLRWREVDLDRAEWIIPGSRTKNKREHLVPLPRQAVAELQALGPKSGESDFIFGRFGTSPLSGFSQAKEEIDAVMLARATEINAVVRPWRIHDLRRTGASLMSGIKVQGRTMPPHIIEAVLNHTPGTLEGTYQVWYLHKYADDKREALQAWADHLDRVVAASNS</sequence>
<feature type="domain" description="Tyr recombinase" evidence="5">
    <location>
        <begin position="227"/>
        <end position="421"/>
    </location>
</feature>
<accession>V5SHU9</accession>
<evidence type="ECO:0000256" key="1">
    <source>
        <dbReference type="ARBA" id="ARBA00008857"/>
    </source>
</evidence>
<evidence type="ECO:0000259" key="5">
    <source>
        <dbReference type="PROSITE" id="PS51898"/>
    </source>
</evidence>
<dbReference type="HOGENOM" id="CLU_027562_0_4_5"/>
<dbReference type="GO" id="GO:0006310">
    <property type="term" value="P:DNA recombination"/>
    <property type="evidence" value="ECO:0007669"/>
    <property type="project" value="UniProtKB-KW"/>
</dbReference>
<dbReference type="Pfam" id="PF13356">
    <property type="entry name" value="Arm-DNA-bind_3"/>
    <property type="match status" value="1"/>
</dbReference>
<dbReference type="InterPro" id="IPR038488">
    <property type="entry name" value="Integrase_DNA-bd_sf"/>
</dbReference>
<dbReference type="Gene3D" id="1.10.150.130">
    <property type="match status" value="1"/>
</dbReference>
<name>V5SHU9_9HYPH</name>
<keyword evidence="7" id="KW-1185">Reference proteome</keyword>
<protein>
    <recommendedName>
        <fullName evidence="5">Tyr recombinase domain-containing protein</fullName>
    </recommendedName>
</protein>
<dbReference type="InterPro" id="IPR010998">
    <property type="entry name" value="Integrase_recombinase_N"/>
</dbReference>
<dbReference type="Gene3D" id="1.10.443.10">
    <property type="entry name" value="Intergrase catalytic core"/>
    <property type="match status" value="1"/>
</dbReference>
<dbReference type="PANTHER" id="PTHR30629">
    <property type="entry name" value="PROPHAGE INTEGRASE"/>
    <property type="match status" value="1"/>
</dbReference>
<dbReference type="Gene3D" id="3.30.160.390">
    <property type="entry name" value="Integrase, DNA-binding domain"/>
    <property type="match status" value="1"/>
</dbReference>
<reference evidence="6 7" key="1">
    <citation type="journal article" date="2014" name="Genome Announc.">
        <title>Complete Genome Sequence of Hyphomicrobium nitrativorans Strain NL23, a Denitrifying Bacterium Isolated from Biofilm of a Methanol-Fed Denitrification System Treating Seawater at the Montreal Biodome.</title>
        <authorList>
            <person name="Martineau C."/>
            <person name="Villeneuve C."/>
            <person name="Mauffrey F."/>
            <person name="Villemur R."/>
        </authorList>
    </citation>
    <scope>NUCLEOTIDE SEQUENCE [LARGE SCALE GENOMIC DNA]</scope>
    <source>
        <strain evidence="6">NL23</strain>
    </source>
</reference>
<proteinExistence type="inferred from homology"/>
<dbReference type="GO" id="GO:0015074">
    <property type="term" value="P:DNA integration"/>
    <property type="evidence" value="ECO:0007669"/>
    <property type="project" value="UniProtKB-KW"/>
</dbReference>
<dbReference type="Pfam" id="PF00589">
    <property type="entry name" value="Phage_integrase"/>
    <property type="match status" value="1"/>
</dbReference>
<dbReference type="RefSeq" id="WP_023788656.1">
    <property type="nucleotide sequence ID" value="NC_022997.1"/>
</dbReference>
<dbReference type="EMBL" id="CP006912">
    <property type="protein sequence ID" value="AHB50436.1"/>
    <property type="molecule type" value="Genomic_DNA"/>
</dbReference>
<comment type="similarity">
    <text evidence="1">Belongs to the 'phage' integrase family.</text>
</comment>
<keyword evidence="2" id="KW-0229">DNA integration</keyword>
<dbReference type="OrthoDB" id="7615137at2"/>
<evidence type="ECO:0000313" key="6">
    <source>
        <dbReference type="EMBL" id="AHB50436.1"/>
    </source>
</evidence>
<evidence type="ECO:0000313" key="7">
    <source>
        <dbReference type="Proteomes" id="UP000018542"/>
    </source>
</evidence>
<dbReference type="InterPro" id="IPR011010">
    <property type="entry name" value="DNA_brk_join_enz"/>
</dbReference>
<gene>
    <name evidence="6" type="ORF">W911_16820</name>
</gene>
<dbReference type="InterPro" id="IPR013762">
    <property type="entry name" value="Integrase-like_cat_sf"/>
</dbReference>
<dbReference type="PATRIC" id="fig|1029756.8.peg.3503"/>
<dbReference type="PANTHER" id="PTHR30629:SF2">
    <property type="entry name" value="PROPHAGE INTEGRASE INTS-RELATED"/>
    <property type="match status" value="1"/>
</dbReference>
<dbReference type="SUPFAM" id="SSF56349">
    <property type="entry name" value="DNA breaking-rejoining enzymes"/>
    <property type="match status" value="1"/>
</dbReference>
<dbReference type="InterPro" id="IPR050808">
    <property type="entry name" value="Phage_Integrase"/>
</dbReference>
<dbReference type="GO" id="GO:0003677">
    <property type="term" value="F:DNA binding"/>
    <property type="evidence" value="ECO:0007669"/>
    <property type="project" value="UniProtKB-KW"/>
</dbReference>
<dbReference type="Proteomes" id="UP000018542">
    <property type="component" value="Chromosome"/>
</dbReference>